<dbReference type="EMBL" id="PFBP01000056">
    <property type="protein sequence ID" value="PIT89530.1"/>
    <property type="molecule type" value="Genomic_DNA"/>
</dbReference>
<accession>A0A2M6W9P3</accession>
<keyword evidence="1" id="KW-0472">Membrane</keyword>
<dbReference type="InterPro" id="IPR007060">
    <property type="entry name" value="FtsL/DivIC"/>
</dbReference>
<keyword evidence="1" id="KW-0812">Transmembrane</keyword>
<keyword evidence="1" id="KW-1133">Transmembrane helix</keyword>
<evidence type="ECO:0000256" key="1">
    <source>
        <dbReference type="SAM" id="Phobius"/>
    </source>
</evidence>
<sequence length="127" mass="14731">MTRYNQPKVKKIISSRITLLGLFFILILITYAIVKNSGREEIVSDSTAKLSQKIQAIEKENGELAGLIKYFSSSEFVDKEAREKLNMIKPGEKVVVVPQENNSEDWGNENEKNNLSNWRLWIKYFFE</sequence>
<evidence type="ECO:0008006" key="4">
    <source>
        <dbReference type="Google" id="ProtNLM"/>
    </source>
</evidence>
<dbReference type="Pfam" id="PF04977">
    <property type="entry name" value="DivIC"/>
    <property type="match status" value="1"/>
</dbReference>
<name>A0A2M6W9P3_9BACT</name>
<evidence type="ECO:0000313" key="3">
    <source>
        <dbReference type="Proteomes" id="UP000231464"/>
    </source>
</evidence>
<reference evidence="3" key="1">
    <citation type="submission" date="2017-09" db="EMBL/GenBank/DDBJ databases">
        <title>Depth-based differentiation of microbial function through sediment-hosted aquifers and enrichment of novel symbionts in the deep terrestrial subsurface.</title>
        <authorList>
            <person name="Probst A.J."/>
            <person name="Ladd B."/>
            <person name="Jarett J.K."/>
            <person name="Geller-Mcgrath D.E."/>
            <person name="Sieber C.M.K."/>
            <person name="Emerson J.B."/>
            <person name="Anantharaman K."/>
            <person name="Thomas B.C."/>
            <person name="Malmstrom R."/>
            <person name="Stieglmeier M."/>
            <person name="Klingl A."/>
            <person name="Woyke T."/>
            <person name="Ryan C.M."/>
            <person name="Banfield J.F."/>
        </authorList>
    </citation>
    <scope>NUCLEOTIDE SEQUENCE [LARGE SCALE GENOMIC DNA]</scope>
</reference>
<feature type="transmembrane region" description="Helical" evidence="1">
    <location>
        <begin position="12"/>
        <end position="34"/>
    </location>
</feature>
<evidence type="ECO:0000313" key="2">
    <source>
        <dbReference type="EMBL" id="PIT89530.1"/>
    </source>
</evidence>
<gene>
    <name evidence="2" type="ORF">COU23_03465</name>
</gene>
<comment type="caution">
    <text evidence="2">The sequence shown here is derived from an EMBL/GenBank/DDBJ whole genome shotgun (WGS) entry which is preliminary data.</text>
</comment>
<protein>
    <recommendedName>
        <fullName evidence="4">Septum formation initiator</fullName>
    </recommendedName>
</protein>
<organism evidence="2 3">
    <name type="scientific">Candidatus Kuenenbacteria bacterium CG10_big_fil_rev_8_21_14_0_10_36_11</name>
    <dbReference type="NCBI Taxonomy" id="1974618"/>
    <lineage>
        <taxon>Bacteria</taxon>
        <taxon>Candidatus Kueneniibacteriota</taxon>
    </lineage>
</organism>
<proteinExistence type="predicted"/>
<dbReference type="AlphaFoldDB" id="A0A2M6W9P3"/>
<dbReference type="Proteomes" id="UP000231464">
    <property type="component" value="Unassembled WGS sequence"/>
</dbReference>